<dbReference type="OrthoDB" id="676979at2759"/>
<comment type="caution">
    <text evidence="3">The sequence shown here is derived from an EMBL/GenBank/DDBJ whole genome shotgun (WGS) entry which is preliminary data.</text>
</comment>
<sequence>DALKEIGRCREDATSRLDLSKGQLHSVPINIRDLAVHLKELYLYSNKLVSLPDEIGSLVLLEILMLQENSLSRLPDTLSQCTQLRMLDIRHNKLCEIPPVVYTLHNLTHLLMRFNRIRVVDEEISNLKKLQVLSLRENKIRSLPAASWCDELCQLITLDVTQPFGTVARTLLFSNVLTLHFLCFVSCSISEIGSCQKLSTLNLQHNELRFLPDSVGELTQLERIGLRYNHLESIPATLARCSNLLELNIEGNNVWQLPSLNMDHNQITKIPFGIFSRASHLAKLNMRDNQLASLPPGKFHNKCKPMHLVAKLGNFPATTISNIVVSSIPVETNEIGKVVPDTPQSTLYRHRAGFTYQSM</sequence>
<evidence type="ECO:0000313" key="4">
    <source>
        <dbReference type="Proteomes" id="UP000316759"/>
    </source>
</evidence>
<dbReference type="InterPro" id="IPR001611">
    <property type="entry name" value="Leu-rich_rpt"/>
</dbReference>
<organism evidence="3 4">
    <name type="scientific">Fasciola gigantica</name>
    <name type="common">Giant liver fluke</name>
    <dbReference type="NCBI Taxonomy" id="46835"/>
    <lineage>
        <taxon>Eukaryota</taxon>
        <taxon>Metazoa</taxon>
        <taxon>Spiralia</taxon>
        <taxon>Lophotrochozoa</taxon>
        <taxon>Platyhelminthes</taxon>
        <taxon>Trematoda</taxon>
        <taxon>Digenea</taxon>
        <taxon>Plagiorchiida</taxon>
        <taxon>Echinostomata</taxon>
        <taxon>Echinostomatoidea</taxon>
        <taxon>Fasciolidae</taxon>
        <taxon>Fasciola</taxon>
    </lineage>
</organism>
<protein>
    <submittedName>
        <fullName evidence="3">Leucine-rich repeat protein SHOC-2</fullName>
    </submittedName>
</protein>
<feature type="non-terminal residue" evidence="3">
    <location>
        <position position="1"/>
    </location>
</feature>
<evidence type="ECO:0000313" key="3">
    <source>
        <dbReference type="EMBL" id="TPP66505.1"/>
    </source>
</evidence>
<accession>A0A504Z1C1</accession>
<dbReference type="InterPro" id="IPR032675">
    <property type="entry name" value="LRR_dom_sf"/>
</dbReference>
<dbReference type="STRING" id="46835.A0A504Z1C1"/>
<dbReference type="GO" id="GO:0005737">
    <property type="term" value="C:cytoplasm"/>
    <property type="evidence" value="ECO:0007669"/>
    <property type="project" value="TreeGrafter"/>
</dbReference>
<dbReference type="InterPro" id="IPR003591">
    <property type="entry name" value="Leu-rich_rpt_typical-subtyp"/>
</dbReference>
<evidence type="ECO:0000256" key="2">
    <source>
        <dbReference type="ARBA" id="ARBA00022737"/>
    </source>
</evidence>
<dbReference type="EMBL" id="SUNJ01001747">
    <property type="protein sequence ID" value="TPP66505.1"/>
    <property type="molecule type" value="Genomic_DNA"/>
</dbReference>
<dbReference type="PANTHER" id="PTHR48051:SF1">
    <property type="entry name" value="RAS SUPPRESSOR PROTEIN 1"/>
    <property type="match status" value="1"/>
</dbReference>
<dbReference type="Gene3D" id="3.80.10.10">
    <property type="entry name" value="Ribonuclease Inhibitor"/>
    <property type="match status" value="3"/>
</dbReference>
<dbReference type="InterPro" id="IPR050216">
    <property type="entry name" value="LRR_domain-containing"/>
</dbReference>
<dbReference type="SUPFAM" id="SSF52058">
    <property type="entry name" value="L domain-like"/>
    <property type="match status" value="1"/>
</dbReference>
<dbReference type="PROSITE" id="PS51450">
    <property type="entry name" value="LRR"/>
    <property type="match status" value="4"/>
</dbReference>
<dbReference type="SMART" id="SM00369">
    <property type="entry name" value="LRR_TYP"/>
    <property type="match status" value="8"/>
</dbReference>
<dbReference type="AlphaFoldDB" id="A0A504Z1C1"/>
<keyword evidence="4" id="KW-1185">Reference proteome</keyword>
<keyword evidence="2" id="KW-0677">Repeat</keyword>
<gene>
    <name evidence="3" type="ORF">FGIG_07260</name>
</gene>
<proteinExistence type="predicted"/>
<evidence type="ECO:0000256" key="1">
    <source>
        <dbReference type="ARBA" id="ARBA00022614"/>
    </source>
</evidence>
<reference evidence="3 4" key="1">
    <citation type="submission" date="2019-04" db="EMBL/GenBank/DDBJ databases">
        <title>Annotation for the trematode Fasciola gigantica.</title>
        <authorList>
            <person name="Choi Y.-J."/>
        </authorList>
    </citation>
    <scope>NUCLEOTIDE SEQUENCE [LARGE SCALE GENOMIC DNA]</scope>
    <source>
        <strain evidence="3">Uganda_cow_1</strain>
    </source>
</reference>
<name>A0A504Z1C1_FASGI</name>
<keyword evidence="1" id="KW-0433">Leucine-rich repeat</keyword>
<dbReference type="Pfam" id="PF13855">
    <property type="entry name" value="LRR_8"/>
    <property type="match status" value="2"/>
</dbReference>
<dbReference type="Proteomes" id="UP000316759">
    <property type="component" value="Unassembled WGS sequence"/>
</dbReference>
<dbReference type="SMART" id="SM00364">
    <property type="entry name" value="LRR_BAC"/>
    <property type="match status" value="7"/>
</dbReference>
<dbReference type="PANTHER" id="PTHR48051">
    <property type="match status" value="1"/>
</dbReference>